<evidence type="ECO:0000313" key="10">
    <source>
        <dbReference type="EMBL" id="RMB60780.1"/>
    </source>
</evidence>
<dbReference type="Gene3D" id="3.90.400.10">
    <property type="entry name" value="Oligo-1,6-glucosidase, Domain 2"/>
    <property type="match status" value="1"/>
</dbReference>
<dbReference type="EC" id="5.4.99.16" evidence="3"/>
<dbReference type="GeneID" id="92746850"/>
<evidence type="ECO:0000256" key="7">
    <source>
        <dbReference type="ARBA" id="ARBA00031378"/>
    </source>
</evidence>
<evidence type="ECO:0000259" key="8">
    <source>
        <dbReference type="SMART" id="SM00642"/>
    </source>
</evidence>
<reference evidence="10 11" key="1">
    <citation type="submission" date="2018-10" db="EMBL/GenBank/DDBJ databases">
        <title>Corynebacterium macginleyi genome sequencing and assembly of the type strain and two clinical samples.</title>
        <authorList>
            <person name="Bernier A.-M."/>
            <person name="Bernard K."/>
        </authorList>
    </citation>
    <scope>NUCLEOTIDE SEQUENCE [LARGE SCALE GENOMIC DNA]</scope>
    <source>
        <strain evidence="10 11">NML 120205</strain>
    </source>
</reference>
<evidence type="ECO:0000256" key="4">
    <source>
        <dbReference type="ARBA" id="ARBA00022723"/>
    </source>
</evidence>
<evidence type="ECO:0000313" key="9">
    <source>
        <dbReference type="EMBL" id="MBM0244544.1"/>
    </source>
</evidence>
<keyword evidence="4" id="KW-0479">Metal-binding</keyword>
<dbReference type="GO" id="GO:0046872">
    <property type="term" value="F:metal ion binding"/>
    <property type="evidence" value="ECO:0007669"/>
    <property type="project" value="UniProtKB-KW"/>
</dbReference>
<dbReference type="RefSeq" id="WP_121911909.1">
    <property type="nucleotide sequence ID" value="NZ_CP069516.1"/>
</dbReference>
<evidence type="ECO:0000256" key="3">
    <source>
        <dbReference type="ARBA" id="ARBA00012619"/>
    </source>
</evidence>
<keyword evidence="5" id="KW-0106">Calcium</keyword>
<dbReference type="EMBL" id="REGC01000005">
    <property type="protein sequence ID" value="RMB60780.1"/>
    <property type="molecule type" value="Genomic_DNA"/>
</dbReference>
<sequence>MSWYHNAVFYQALVGSFKDSSNNGAENKGIGTLRGVIDKLDYLQWLGVDCLWLSPFYASPLRDDGYDIADYYSIHPDYGTMEDLEELIEELHRRDMRIMTDLALNHTSSDHPWFQASRSDPDGPFGDFYVWGDDPERYPEIRVIFTDVETSNWTWDEERQQYYFHRFYSHQPDLNYDNPNVQDEVFDILSFWMDKGLDGLRLDAIAYLFERNELGGESLPETVEFVEKIRAFMDAHYPDAVLIAEANQPPEETMEYYGSGNRFHMVFNFPVMPRLYQALALGDATPVYDILDQLPPLPEGCQWGTFLRNHDELTLEMVDDDVRELMYQAYLPDDSMRAHVGIARRLMPLMGGDRNKVELMFSLLMTLPGAPFIYYGDEIGMLDDTSLPDRYAVRTPMQWDDSKHAGFSTRTPARLPIVGGTSVESQINDDTSLLHRVRAMIAERHAHPELGTAPCEPVETGKKSVLGYQRGNLLCLHNFSDRCVDLGTVELGPYGWAWLPA</sequence>
<comment type="similarity">
    <text evidence="2">Belongs to the glycosyl hydrolase 13 family. TreS subfamily.</text>
</comment>
<dbReference type="InterPro" id="IPR012810">
    <property type="entry name" value="TreS/a-amylase_N"/>
</dbReference>
<proteinExistence type="inferred from homology"/>
<reference evidence="9 12" key="2">
    <citation type="submission" date="2021-01" db="EMBL/GenBank/DDBJ databases">
        <title>Complete genome sequences of Corynebacterium macginleyi strains isolated from infectious keratitis.</title>
        <authorList>
            <person name="Sagerfors S."/>
            <person name="Poehlein A."/>
            <person name="Soderquist B."/>
            <person name="Bruggemann H."/>
        </authorList>
    </citation>
    <scope>NUCLEOTIDE SEQUENCE [LARGE SCALE GENOMIC DNA]</scope>
    <source>
        <strain evidence="9 12">12T220</strain>
    </source>
</reference>
<dbReference type="SMART" id="SM00642">
    <property type="entry name" value="Aamy"/>
    <property type="match status" value="1"/>
</dbReference>
<evidence type="ECO:0000256" key="2">
    <source>
        <dbReference type="ARBA" id="ARBA00005496"/>
    </source>
</evidence>
<evidence type="ECO:0000256" key="5">
    <source>
        <dbReference type="ARBA" id="ARBA00022837"/>
    </source>
</evidence>
<accession>A0A3M0G6V5</accession>
<dbReference type="GO" id="GO:0005975">
    <property type="term" value="P:carbohydrate metabolic process"/>
    <property type="evidence" value="ECO:0007669"/>
    <property type="project" value="InterPro"/>
</dbReference>
<keyword evidence="12" id="KW-1185">Reference proteome</keyword>
<gene>
    <name evidence="10" type="primary">treS</name>
    <name evidence="10" type="ORF">D9543_05550</name>
    <name evidence="9" type="ORF">GWO63_009925</name>
</gene>
<dbReference type="InterPro" id="IPR006047">
    <property type="entry name" value="GH13_cat_dom"/>
</dbReference>
<dbReference type="Pfam" id="PF00128">
    <property type="entry name" value="Alpha-amylase"/>
    <property type="match status" value="2"/>
</dbReference>
<dbReference type="PANTHER" id="PTHR10357:SF219">
    <property type="entry name" value="MALTOSE ALPHA-D-GLUCOSYLTRANSFERASE"/>
    <property type="match status" value="1"/>
</dbReference>
<comment type="catalytic activity">
    <reaction evidence="1">
        <text>D-maltose = alpha,alpha-trehalose</text>
        <dbReference type="Rhea" id="RHEA:15145"/>
        <dbReference type="ChEBI" id="CHEBI:16551"/>
        <dbReference type="ChEBI" id="CHEBI:17306"/>
        <dbReference type="EC" id="5.4.99.16"/>
    </reaction>
</comment>
<comment type="caution">
    <text evidence="10">The sequence shown here is derived from an EMBL/GenBank/DDBJ whole genome shotgun (WGS) entry which is preliminary data.</text>
</comment>
<keyword evidence="6 10" id="KW-0413">Isomerase</keyword>
<dbReference type="InterPro" id="IPR017853">
    <property type="entry name" value="GH"/>
</dbReference>
<feature type="domain" description="Glycosyl hydrolase family 13 catalytic" evidence="8">
    <location>
        <begin position="11"/>
        <end position="414"/>
    </location>
</feature>
<dbReference type="PANTHER" id="PTHR10357">
    <property type="entry name" value="ALPHA-AMYLASE FAMILY MEMBER"/>
    <property type="match status" value="1"/>
</dbReference>
<dbReference type="EMBL" id="JAACBX020000002">
    <property type="protein sequence ID" value="MBM0244544.1"/>
    <property type="molecule type" value="Genomic_DNA"/>
</dbReference>
<evidence type="ECO:0000256" key="1">
    <source>
        <dbReference type="ARBA" id="ARBA00001595"/>
    </source>
</evidence>
<dbReference type="GO" id="GO:0016740">
    <property type="term" value="F:transferase activity"/>
    <property type="evidence" value="ECO:0007669"/>
    <property type="project" value="UniProtKB-KW"/>
</dbReference>
<dbReference type="FunFam" id="3.20.20.80:FF:000055">
    <property type="entry name" value="Trehalose synthase"/>
    <property type="match status" value="1"/>
</dbReference>
<keyword evidence="10" id="KW-0808">Transferase</keyword>
<dbReference type="Proteomes" id="UP001518680">
    <property type="component" value="Unassembled WGS sequence"/>
</dbReference>
<evidence type="ECO:0000256" key="6">
    <source>
        <dbReference type="ARBA" id="ARBA00023235"/>
    </source>
</evidence>
<dbReference type="SUPFAM" id="SSF51445">
    <property type="entry name" value="(Trans)glycosidases"/>
    <property type="match status" value="1"/>
</dbReference>
<evidence type="ECO:0000313" key="11">
    <source>
        <dbReference type="Proteomes" id="UP000270649"/>
    </source>
</evidence>
<dbReference type="AlphaFoldDB" id="A0A3M0G6V5"/>
<protein>
    <recommendedName>
        <fullName evidence="3">maltose alpha-D-glucosyltransferase</fullName>
        <ecNumber evidence="3">5.4.99.16</ecNumber>
    </recommendedName>
    <alternativeName>
        <fullName evidence="7">Maltose alpha-D-glucosyltransferase</fullName>
    </alternativeName>
</protein>
<dbReference type="Proteomes" id="UP000270649">
    <property type="component" value="Unassembled WGS sequence"/>
</dbReference>
<evidence type="ECO:0000313" key="12">
    <source>
        <dbReference type="Proteomes" id="UP001518680"/>
    </source>
</evidence>
<dbReference type="InterPro" id="IPR045857">
    <property type="entry name" value="O16G_dom_2"/>
</dbReference>
<dbReference type="CDD" id="cd11334">
    <property type="entry name" value="AmyAc_TreS"/>
    <property type="match status" value="1"/>
</dbReference>
<organism evidence="10 11">
    <name type="scientific">Corynebacterium macginleyi</name>
    <dbReference type="NCBI Taxonomy" id="38290"/>
    <lineage>
        <taxon>Bacteria</taxon>
        <taxon>Bacillati</taxon>
        <taxon>Actinomycetota</taxon>
        <taxon>Actinomycetes</taxon>
        <taxon>Mycobacteriales</taxon>
        <taxon>Corynebacteriaceae</taxon>
        <taxon>Corynebacterium</taxon>
    </lineage>
</organism>
<name>A0A3M0G6V5_9CORY</name>
<dbReference type="NCBIfam" id="TIGR02456">
    <property type="entry name" value="treS_nterm"/>
    <property type="match status" value="1"/>
</dbReference>
<dbReference type="GO" id="GO:0047471">
    <property type="term" value="F:maltose alpha-D-glucosyltransferase activity"/>
    <property type="evidence" value="ECO:0007669"/>
    <property type="project" value="UniProtKB-EC"/>
</dbReference>
<dbReference type="Gene3D" id="3.20.20.80">
    <property type="entry name" value="Glycosidases"/>
    <property type="match status" value="1"/>
</dbReference>